<proteinExistence type="predicted"/>
<organism evidence="1 2">
    <name type="scientific">Caulobacter phage Seuss</name>
    <dbReference type="NCBI Taxonomy" id="1675601"/>
    <lineage>
        <taxon>Viruses</taxon>
        <taxon>Duplodnaviria</taxon>
        <taxon>Heunggongvirae</taxon>
        <taxon>Uroviricota</taxon>
        <taxon>Caudoviricetes</taxon>
        <taxon>Seussvirus</taxon>
        <taxon>Seussvirus seuss</taxon>
    </lineage>
</organism>
<keyword evidence="2" id="KW-1185">Reference proteome</keyword>
<dbReference type="Proteomes" id="UP000221339">
    <property type="component" value="Segment"/>
</dbReference>
<sequence>MALKMRDDQLADLVFYIIQKKCMNLSDPGTGKTISVVANQYRRLQEGMKTIWCQPLSLIPKNVQEIKDWTGLTDKDIGVLDGSPAKIRRELEKQPGIVLLGPDRLKAKVAGVDDYHIYQALFDQGFRAMDTDEMHMCFGGATSARTQAFFEMSKHMEEMVHMTGTIINGRLDTAYPAIQSIDNRYYWGGYDHFLGEHAYLDDRGKPIAWHNHEKLGAILGRHGIRRTFKSIFGEQPVVPTVQWVEMCEAQRTMFEKFRKEAFLELEHFFIDGTLPGTATIRARQIQEHPNVFPDLRDPEHKLKLPPIDLMPGKRPAKEEALRIHLDEAQRKGLPLIIFAFFVPQQKQIAKLCDEMGLTWRMMNGENKATRGQADLDFKEGRAQVMIASPAVASVGFNWQFWGPQRVETEHVIFMSLSYLPNDFSQGFKRTIRGVRGVPLRLTTMAYYDSMDLRLMQILEDKSLDAHKVDPTQDVIRFNHFETMDQFGNRFGQPLRT</sequence>
<gene>
    <name evidence="1" type="ORF">CPT_Seuss72</name>
</gene>
<dbReference type="EMBL" id="KT001914">
    <property type="protein sequence ID" value="AKU43598.1"/>
    <property type="molecule type" value="Genomic_DNA"/>
</dbReference>
<reference evidence="1 2" key="1">
    <citation type="journal article" date="2015" name="Genome Announc.">
        <title>Complete Genome Sequence of Caulobacter crescentus Siphophage Seuss.</title>
        <authorList>
            <person name="Sloan J.M."/>
            <person name="Keene J.L."/>
            <person name="Cahill J.L."/>
            <person name="Rasche E.S."/>
            <person name="Kuty Everett G.F."/>
        </authorList>
    </citation>
    <scope>NUCLEOTIDE SEQUENCE [LARGE SCALE GENOMIC DNA]</scope>
</reference>
<dbReference type="SUPFAM" id="SSF52540">
    <property type="entry name" value="P-loop containing nucleoside triphosphate hydrolases"/>
    <property type="match status" value="2"/>
</dbReference>
<evidence type="ECO:0000313" key="1">
    <source>
        <dbReference type="EMBL" id="AKU43598.1"/>
    </source>
</evidence>
<keyword evidence="1" id="KW-0378">Hydrolase</keyword>
<dbReference type="GO" id="GO:0016787">
    <property type="term" value="F:hydrolase activity"/>
    <property type="evidence" value="ECO:0007669"/>
    <property type="project" value="UniProtKB-KW"/>
</dbReference>
<evidence type="ECO:0000313" key="2">
    <source>
        <dbReference type="Proteomes" id="UP000221339"/>
    </source>
</evidence>
<dbReference type="Gene3D" id="3.40.50.300">
    <property type="entry name" value="P-loop containing nucleotide triphosphate hydrolases"/>
    <property type="match status" value="2"/>
</dbReference>
<dbReference type="InterPro" id="IPR027417">
    <property type="entry name" value="P-loop_NTPase"/>
</dbReference>
<protein>
    <submittedName>
        <fullName evidence="1">Nucleoside triphosphate hydrolase</fullName>
    </submittedName>
</protein>
<accession>A0A0K1LN11</accession>
<name>A0A0K1LN11_9CAUD</name>